<evidence type="ECO:0000313" key="2">
    <source>
        <dbReference type="Proteomes" id="UP001595851"/>
    </source>
</evidence>
<dbReference type="Proteomes" id="UP001595851">
    <property type="component" value="Unassembled WGS sequence"/>
</dbReference>
<comment type="caution">
    <text evidence="1">The sequence shown here is derived from an EMBL/GenBank/DDBJ whole genome shotgun (WGS) entry which is preliminary data.</text>
</comment>
<proteinExistence type="predicted"/>
<accession>A0ABV8G2V3</accession>
<gene>
    <name evidence="1" type="ORF">ACFOY2_04935</name>
</gene>
<dbReference type="EMBL" id="JBHSBI010000002">
    <property type="protein sequence ID" value="MFC4006554.1"/>
    <property type="molecule type" value="Genomic_DNA"/>
</dbReference>
<protein>
    <submittedName>
        <fullName evidence="1">Uncharacterized protein</fullName>
    </submittedName>
</protein>
<organism evidence="1 2">
    <name type="scientific">Nonomuraea purpurea</name>
    <dbReference type="NCBI Taxonomy" id="1849276"/>
    <lineage>
        <taxon>Bacteria</taxon>
        <taxon>Bacillati</taxon>
        <taxon>Actinomycetota</taxon>
        <taxon>Actinomycetes</taxon>
        <taxon>Streptosporangiales</taxon>
        <taxon>Streptosporangiaceae</taxon>
        <taxon>Nonomuraea</taxon>
    </lineage>
</organism>
<reference evidence="2" key="1">
    <citation type="journal article" date="2019" name="Int. J. Syst. Evol. Microbiol.">
        <title>The Global Catalogue of Microorganisms (GCM) 10K type strain sequencing project: providing services to taxonomists for standard genome sequencing and annotation.</title>
        <authorList>
            <consortium name="The Broad Institute Genomics Platform"/>
            <consortium name="The Broad Institute Genome Sequencing Center for Infectious Disease"/>
            <person name="Wu L."/>
            <person name="Ma J."/>
        </authorList>
    </citation>
    <scope>NUCLEOTIDE SEQUENCE [LARGE SCALE GENOMIC DNA]</scope>
    <source>
        <strain evidence="2">TBRC 1276</strain>
    </source>
</reference>
<evidence type="ECO:0000313" key="1">
    <source>
        <dbReference type="EMBL" id="MFC4006554.1"/>
    </source>
</evidence>
<sequence length="92" mass="9961">MSLYTIPNAPSSPETRLTTTGWDSIRATFWAQVWEDGKPGSTQPVLAWQCGSRHREVPTVDALQQALAGQGIALPAGVRTALSQDQRRDGAQ</sequence>
<keyword evidence="2" id="KW-1185">Reference proteome</keyword>
<dbReference type="RefSeq" id="WP_379526695.1">
    <property type="nucleotide sequence ID" value="NZ_JBHSBI010000002.1"/>
</dbReference>
<name>A0ABV8G2V3_9ACTN</name>